<evidence type="ECO:0000313" key="5">
    <source>
        <dbReference type="Proteomes" id="UP000641853"/>
    </source>
</evidence>
<evidence type="ECO:0000256" key="1">
    <source>
        <dbReference type="ARBA" id="ARBA00022603"/>
    </source>
</evidence>
<dbReference type="InterPro" id="IPR041698">
    <property type="entry name" value="Methyltransf_25"/>
</dbReference>
<dbReference type="Gene3D" id="3.40.50.150">
    <property type="entry name" value="Vaccinia Virus protein VP39"/>
    <property type="match status" value="1"/>
</dbReference>
<protein>
    <recommendedName>
        <fullName evidence="3">Methyltransferase domain-containing protein</fullName>
    </recommendedName>
</protein>
<reference evidence="4" key="1">
    <citation type="submission" date="2020-06" db="EMBL/GenBank/DDBJ databases">
        <title>Draft genome sequences of strains closely related to Aspergillus parafelis and Aspergillus hiratsukae.</title>
        <authorList>
            <person name="Dos Santos R.A.C."/>
            <person name="Rivero-Menendez O."/>
            <person name="Steenwyk J.L."/>
            <person name="Mead M.E."/>
            <person name="Goldman G.H."/>
            <person name="Alastruey-Izquierdo A."/>
            <person name="Rokas A."/>
        </authorList>
    </citation>
    <scope>NUCLEOTIDE SEQUENCE</scope>
    <source>
        <strain evidence="4">CNM-CM7691</strain>
    </source>
</reference>
<dbReference type="CDD" id="cd02440">
    <property type="entry name" value="AdoMet_MTases"/>
    <property type="match status" value="1"/>
</dbReference>
<dbReference type="PANTHER" id="PTHR43861:SF1">
    <property type="entry name" value="TRANS-ACONITATE 2-METHYLTRANSFERASE"/>
    <property type="match status" value="1"/>
</dbReference>
<comment type="caution">
    <text evidence="4">The sequence shown here is derived from an EMBL/GenBank/DDBJ whole genome shotgun (WGS) entry which is preliminary data.</text>
</comment>
<keyword evidence="2" id="KW-0808">Transferase</keyword>
<keyword evidence="1" id="KW-0489">Methyltransferase</keyword>
<dbReference type="Pfam" id="PF13649">
    <property type="entry name" value="Methyltransf_25"/>
    <property type="match status" value="1"/>
</dbReference>
<organism evidence="4 5">
    <name type="scientific">Aspergillus felis</name>
    <dbReference type="NCBI Taxonomy" id="1287682"/>
    <lineage>
        <taxon>Eukaryota</taxon>
        <taxon>Fungi</taxon>
        <taxon>Dikarya</taxon>
        <taxon>Ascomycota</taxon>
        <taxon>Pezizomycotina</taxon>
        <taxon>Eurotiomycetes</taxon>
        <taxon>Eurotiomycetidae</taxon>
        <taxon>Eurotiales</taxon>
        <taxon>Aspergillaceae</taxon>
        <taxon>Aspergillus</taxon>
        <taxon>Aspergillus subgen. Fumigati</taxon>
    </lineage>
</organism>
<dbReference type="InterPro" id="IPR029063">
    <property type="entry name" value="SAM-dependent_MTases_sf"/>
</dbReference>
<dbReference type="SUPFAM" id="SSF53335">
    <property type="entry name" value="S-adenosyl-L-methionine-dependent methyltransferases"/>
    <property type="match status" value="1"/>
</dbReference>
<evidence type="ECO:0000259" key="3">
    <source>
        <dbReference type="Pfam" id="PF13649"/>
    </source>
</evidence>
<evidence type="ECO:0000256" key="2">
    <source>
        <dbReference type="ARBA" id="ARBA00022679"/>
    </source>
</evidence>
<dbReference type="AlphaFoldDB" id="A0A8H6V4I8"/>
<dbReference type="GO" id="GO:0008168">
    <property type="term" value="F:methyltransferase activity"/>
    <property type="evidence" value="ECO:0007669"/>
    <property type="project" value="UniProtKB-KW"/>
</dbReference>
<feature type="domain" description="Methyltransferase" evidence="3">
    <location>
        <begin position="43"/>
        <end position="137"/>
    </location>
</feature>
<dbReference type="GO" id="GO:0032259">
    <property type="term" value="P:methylation"/>
    <property type="evidence" value="ECO:0007669"/>
    <property type="project" value="UniProtKB-KW"/>
</dbReference>
<dbReference type="EMBL" id="JACBAG010001926">
    <property type="protein sequence ID" value="KAF7175004.1"/>
    <property type="molecule type" value="Genomic_DNA"/>
</dbReference>
<keyword evidence="5" id="KW-1185">Reference proteome</keyword>
<proteinExistence type="predicted"/>
<evidence type="ECO:0000313" key="4">
    <source>
        <dbReference type="EMBL" id="KAF7175004.1"/>
    </source>
</evidence>
<sequence length="243" mass="27268">MSTQSTQYNDIGGHYDSIKQLPGNLLNTATLLTYIGDIEGLEVLDLACGAGFYSRKAIQRGARRVVGLDISSSMIEAACRESEGDSRMEFYVADCSKPLNVGQFDIIFAFWFLNYAGNAGEQVEMWRNIFANLKPGGRCIGITTNFDMLERPFPKGHQFGMEWNVLKHVPGGVKFKMSVAVSPPFDIEAYMLSKEVYESSAREAGFSLLEWLEPIDPKDPRIDFETVSRNIASKYFQAWRAVE</sequence>
<gene>
    <name evidence="4" type="ORF">CNMCM7691_005472</name>
</gene>
<dbReference type="Proteomes" id="UP000641853">
    <property type="component" value="Unassembled WGS sequence"/>
</dbReference>
<name>A0A8H6V4I8_9EURO</name>
<dbReference type="PANTHER" id="PTHR43861">
    <property type="entry name" value="TRANS-ACONITATE 2-METHYLTRANSFERASE-RELATED"/>
    <property type="match status" value="1"/>
</dbReference>
<accession>A0A8H6V4I8</accession>